<feature type="domain" description="Metallo-beta-lactamase" evidence="1">
    <location>
        <begin position="109"/>
        <end position="310"/>
    </location>
</feature>
<sequence>MLRTAAARSGRRFPILRRLGAPTTALRDRVRSSAHYRDGQFRSHEPTHWVPAPEGEGLGHPAVAAYRARGRGRPQGTIPVERPEWPDAAADLAVTWLGHASSLVELDGHRLLLDPVFGDRVSPSGLVGPRRLHPVPCTVAELPPLDAVLISHDHYDHLDEPTIAELERTHRPRYVVPLGVDLHLETWGVPAERITALDWREATTVGGLVVTCTEARHFSGRGLVRNQTLWAGWALRGPRHAVYFAGDSGPTHRFEDIGRDLGPFDLTVIPVGAYSEHWPDIHLDPAQAVRAHLDVNRGDATGSALLPVHWATFNLAMHWWSEPIRWARRCADEHAVSLLTPRPGGRISLDEGVGVAGVAEAWWEPCAAPEDHD</sequence>
<dbReference type="GO" id="GO:0005737">
    <property type="term" value="C:cytoplasm"/>
    <property type="evidence" value="ECO:0007669"/>
    <property type="project" value="TreeGrafter"/>
</dbReference>
<name>E6SEG1_INTC7</name>
<keyword evidence="3" id="KW-1185">Reference proteome</keyword>
<dbReference type="Pfam" id="PF12706">
    <property type="entry name" value="Lactamase_B_2"/>
    <property type="match status" value="1"/>
</dbReference>
<evidence type="ECO:0000313" key="3">
    <source>
        <dbReference type="Proteomes" id="UP000008914"/>
    </source>
</evidence>
<dbReference type="STRING" id="710696.Intca_3356"/>
<proteinExistence type="predicted"/>
<dbReference type="Gene3D" id="3.60.15.10">
    <property type="entry name" value="Ribonuclease Z/Hydroxyacylglutathione hydrolase-like"/>
    <property type="match status" value="1"/>
</dbReference>
<gene>
    <name evidence="2" type="ordered locus">Intca_3356</name>
</gene>
<dbReference type="OrthoDB" id="9789133at2"/>
<accession>E6SEG1</accession>
<dbReference type="KEGG" id="ica:Intca_3356"/>
<evidence type="ECO:0000259" key="1">
    <source>
        <dbReference type="Pfam" id="PF12706"/>
    </source>
</evidence>
<evidence type="ECO:0000313" key="2">
    <source>
        <dbReference type="EMBL" id="ADU49838.1"/>
    </source>
</evidence>
<reference evidence="2 3" key="1">
    <citation type="journal article" date="2010" name="Stand. Genomic Sci.">
        <title>Complete genome sequence of Intrasporangium calvum type strain (7 KIP).</title>
        <authorList>
            <person name="Del Rio T.G."/>
            <person name="Chertkov O."/>
            <person name="Yasawong M."/>
            <person name="Lucas S."/>
            <person name="Deshpande S."/>
            <person name="Cheng J.F."/>
            <person name="Detter C."/>
            <person name="Tapia R."/>
            <person name="Han C."/>
            <person name="Goodwin L."/>
            <person name="Pitluck S."/>
            <person name="Liolios K."/>
            <person name="Ivanova N."/>
            <person name="Mavromatis K."/>
            <person name="Pati A."/>
            <person name="Chen A."/>
            <person name="Palaniappan K."/>
            <person name="Land M."/>
            <person name="Hauser L."/>
            <person name="Chang Y.J."/>
            <person name="Jeffries C.D."/>
            <person name="Rohde M."/>
            <person name="Pukall R."/>
            <person name="Sikorski J."/>
            <person name="Goker M."/>
            <person name="Woyke T."/>
            <person name="Bristow J."/>
            <person name="Eisen J.A."/>
            <person name="Markowitz V."/>
            <person name="Hugenholtz P."/>
            <person name="Kyrpides N.C."/>
            <person name="Klenk H.P."/>
            <person name="Lapidus A."/>
        </authorList>
    </citation>
    <scope>NUCLEOTIDE SEQUENCE [LARGE SCALE GENOMIC DNA]</scope>
    <source>
        <strain evidence="3">ATCC 23552 / DSM 43043 / JCM 3097 / NBRC 12989 / 7 KIP</strain>
    </source>
</reference>
<protein>
    <recommendedName>
        <fullName evidence="1">Metallo-beta-lactamase domain-containing protein</fullName>
    </recommendedName>
</protein>
<dbReference type="eggNOG" id="COG2220">
    <property type="taxonomic scope" value="Bacteria"/>
</dbReference>
<dbReference type="InterPro" id="IPR001279">
    <property type="entry name" value="Metallo-B-lactamas"/>
</dbReference>
<dbReference type="PANTHER" id="PTHR15032">
    <property type="entry name" value="N-ACYL-PHOSPHATIDYLETHANOLAMINE-HYDROLYZING PHOSPHOLIPASE D"/>
    <property type="match status" value="1"/>
</dbReference>
<dbReference type="AlphaFoldDB" id="E6SEG1"/>
<organism evidence="2 3">
    <name type="scientific">Intrasporangium calvum (strain ATCC 23552 / DSM 43043 / JCM 3097 / NBRC 12989 / NCIMB 10167 / NRRL B-3866 / 7 KIP)</name>
    <dbReference type="NCBI Taxonomy" id="710696"/>
    <lineage>
        <taxon>Bacteria</taxon>
        <taxon>Bacillati</taxon>
        <taxon>Actinomycetota</taxon>
        <taxon>Actinomycetes</taxon>
        <taxon>Micrococcales</taxon>
        <taxon>Intrasporangiaceae</taxon>
        <taxon>Intrasporangium</taxon>
    </lineage>
</organism>
<dbReference type="Proteomes" id="UP000008914">
    <property type="component" value="Chromosome"/>
</dbReference>
<dbReference type="EMBL" id="CP002343">
    <property type="protein sequence ID" value="ADU49838.1"/>
    <property type="molecule type" value="Genomic_DNA"/>
</dbReference>
<dbReference type="InterPro" id="IPR036866">
    <property type="entry name" value="RibonucZ/Hydroxyglut_hydro"/>
</dbReference>
<dbReference type="HOGENOM" id="CLU_020884_0_0_11"/>
<dbReference type="PANTHER" id="PTHR15032:SF4">
    <property type="entry name" value="N-ACYL-PHOSPHATIDYLETHANOLAMINE-HYDROLYZING PHOSPHOLIPASE D"/>
    <property type="match status" value="1"/>
</dbReference>
<dbReference type="SUPFAM" id="SSF56281">
    <property type="entry name" value="Metallo-hydrolase/oxidoreductase"/>
    <property type="match status" value="1"/>
</dbReference>
<dbReference type="RefSeq" id="WP_013494150.1">
    <property type="nucleotide sequence ID" value="NC_014830.1"/>
</dbReference>